<organism evidence="1 2">
    <name type="scientific">Vitis vinifera</name>
    <name type="common">Grape</name>
    <dbReference type="NCBI Taxonomy" id="29760"/>
    <lineage>
        <taxon>Eukaryota</taxon>
        <taxon>Viridiplantae</taxon>
        <taxon>Streptophyta</taxon>
        <taxon>Embryophyta</taxon>
        <taxon>Tracheophyta</taxon>
        <taxon>Spermatophyta</taxon>
        <taxon>Magnoliopsida</taxon>
        <taxon>eudicotyledons</taxon>
        <taxon>Gunneridae</taxon>
        <taxon>Pentapetalae</taxon>
        <taxon>rosids</taxon>
        <taxon>Vitales</taxon>
        <taxon>Vitaceae</taxon>
        <taxon>Viteae</taxon>
        <taxon>Vitis</taxon>
    </lineage>
</organism>
<evidence type="ECO:0000313" key="2">
    <source>
        <dbReference type="Proteomes" id="UP001227230"/>
    </source>
</evidence>
<keyword evidence="2" id="KW-1185">Reference proteome</keyword>
<reference evidence="1 2" key="1">
    <citation type="journal article" date="2023" name="Hortic Res">
        <title>The complete reference genome for grapevine (Vitis vinifera L.) genetics and breeding.</title>
        <authorList>
            <person name="Shi X."/>
            <person name="Cao S."/>
            <person name="Wang X."/>
            <person name="Huang S."/>
            <person name="Wang Y."/>
            <person name="Liu Z."/>
            <person name="Liu W."/>
            <person name="Leng X."/>
            <person name="Peng Y."/>
            <person name="Wang N."/>
            <person name="Wang Y."/>
            <person name="Ma Z."/>
            <person name="Xu X."/>
            <person name="Zhang F."/>
            <person name="Xue H."/>
            <person name="Zhong H."/>
            <person name="Wang Y."/>
            <person name="Zhang K."/>
            <person name="Velt A."/>
            <person name="Avia K."/>
            <person name="Holtgrawe D."/>
            <person name="Grimplet J."/>
            <person name="Matus J.T."/>
            <person name="Ware D."/>
            <person name="Wu X."/>
            <person name="Wang H."/>
            <person name="Liu C."/>
            <person name="Fang Y."/>
            <person name="Rustenholz C."/>
            <person name="Cheng Z."/>
            <person name="Xiao H."/>
            <person name="Zhou Y."/>
        </authorList>
    </citation>
    <scope>NUCLEOTIDE SEQUENCE [LARGE SCALE GENOMIC DNA]</scope>
    <source>
        <strain evidence="2">cv. Pinot noir / PN40024</strain>
        <tissue evidence="1">Leaf</tissue>
    </source>
</reference>
<dbReference type="Proteomes" id="UP001227230">
    <property type="component" value="Chromosome 3"/>
</dbReference>
<accession>A0ABY9BPV5</accession>
<sequence>MELWLRNWKFLRFGISQSFHNCEMRFTVLRNGTRVPKCASQLRNTLRNGALAAKLGIFTFWDFAAVSQLRNESHCAVKWHSCAKVGFAAEKIFSKRDLWLRTGFAAKC</sequence>
<gene>
    <name evidence="1" type="ORF">VitviT2T_004021</name>
</gene>
<protein>
    <submittedName>
        <fullName evidence="1">Uncharacterized protein</fullName>
    </submittedName>
</protein>
<dbReference type="EMBL" id="CP126650">
    <property type="protein sequence ID" value="WJZ84416.1"/>
    <property type="molecule type" value="Genomic_DNA"/>
</dbReference>
<name>A0ABY9BPV5_VITVI</name>
<evidence type="ECO:0000313" key="1">
    <source>
        <dbReference type="EMBL" id="WJZ84416.1"/>
    </source>
</evidence>
<proteinExistence type="predicted"/>